<dbReference type="Proteomes" id="UP000254033">
    <property type="component" value="Unassembled WGS sequence"/>
</dbReference>
<dbReference type="RefSeq" id="WP_115176304.1">
    <property type="nucleotide sequence ID" value="NZ_UGNY01000001.1"/>
</dbReference>
<name>A0A378IZR6_9GAMM</name>
<reference evidence="1 2" key="1">
    <citation type="submission" date="2018-06" db="EMBL/GenBank/DDBJ databases">
        <authorList>
            <consortium name="Pathogen Informatics"/>
            <person name="Doyle S."/>
        </authorList>
    </citation>
    <scope>NUCLEOTIDE SEQUENCE [LARGE SCALE GENOMIC DNA]</scope>
    <source>
        <strain evidence="1 2">NCTC11978</strain>
    </source>
</reference>
<dbReference type="AlphaFoldDB" id="A0A378IZR6"/>
<dbReference type="EMBL" id="UGNY01000001">
    <property type="protein sequence ID" value="STX39991.1"/>
    <property type="molecule type" value="Genomic_DNA"/>
</dbReference>
<evidence type="ECO:0000313" key="1">
    <source>
        <dbReference type="EMBL" id="STX39991.1"/>
    </source>
</evidence>
<accession>A0A378IZR6</accession>
<proteinExistence type="predicted"/>
<organism evidence="1 2">
    <name type="scientific">Legionella feeleii</name>
    <dbReference type="NCBI Taxonomy" id="453"/>
    <lineage>
        <taxon>Bacteria</taxon>
        <taxon>Pseudomonadati</taxon>
        <taxon>Pseudomonadota</taxon>
        <taxon>Gammaproteobacteria</taxon>
        <taxon>Legionellales</taxon>
        <taxon>Legionellaceae</taxon>
        <taxon>Legionella</taxon>
    </lineage>
</organism>
<gene>
    <name evidence="1" type="ORF">NCTC11978_03197</name>
</gene>
<sequence length="388" mass="43499">MSTRRRNRGQPVNPLQINVLADLPAIPNSMEADPPAAASAEPLRDLPALAEGEIAVDKASGEFFIALCQDGIHSFVMLGIMQDNKPKILARVGKTNAVDKDYGGNFGSQCKLAMKQLFSQAEAELRKESLHPYGKISYAAYAISYNQYLQFTKLMALVHRKEADGKRSEAIRCYLPAREVGGTSILQFREIIQQDEFGPENTEQERRIVASTHNLKITNTCRHTAIELIAYVLGINKLRDNISRFFFWGLPLATTFKGGDPAEPFYVFPLPPAAYRAGKEKTALLTKIYTRMEALLTKAPYEQNTRDKFKALKELYIEQAGFSSNDNITDALISIHRWRATYKDVISQLRQQSFLGKMLTRKSSTEAMADEIESEFTSIARRASSSLI</sequence>
<protein>
    <submittedName>
        <fullName evidence="1">Uncharacterized protein</fullName>
    </submittedName>
</protein>
<evidence type="ECO:0000313" key="2">
    <source>
        <dbReference type="Proteomes" id="UP000254033"/>
    </source>
</evidence>